<sequence length="605" mass="69531">MVGRASRLRQWLRRIGVRRRGKPPNYTCPTPTDDVERVRRQYQESEQRFRALLESLPKVAVQGYDRDRRVIYWNEASTTLYGYTAEEASGRRLEDLIIPDEMREDMIEAHRAWIQEGKEIPAEELELRHHSGERVPVFSHHVMLGEHTESPLMFCIDVDLSDQKRARRDLAFVTHFDALTHLPNRHAFETELEEVLENCLQRQAGLTVIYLDVDRFSEINDAMGYEQGDRLLVELARRLGQEQRLADLMSRAASDEFVMAFPGVDQQEDISRLVGKVQQTLRRPFVMEEGERRITAAMGVSLFPDNGLSARELIRNADVAKNRAKLDGPGGLQFFQQHHHDELVREQRMVEQLELAIEHRELSLHYQPQVSVVSGRIENLEALLRWQPRDSSSFVPPGEFISLAERSGLIHRLGDWVMEEVCRQQAAWRRAGFSTSRVDINLSGRQMLRPDTLARFEACLERYGLTPQDIGIELTENVLIEAAPLVLEDLRRLYHRGVRIAIDDFGTGYSSLSYLKHFPVTALKVDRAFMRDAPKQPEDRAIMEAAIFIGHRLGLEVVAEGVESAEQLSLIREMRCDLAQGYFFYRPMPAPDIQVLLGGTAGWSR</sequence>
<dbReference type="InterPro" id="IPR000160">
    <property type="entry name" value="GGDEF_dom"/>
</dbReference>
<dbReference type="SMART" id="SM00052">
    <property type="entry name" value="EAL"/>
    <property type="match status" value="1"/>
</dbReference>
<feature type="domain" description="PAS" evidence="1">
    <location>
        <begin position="45"/>
        <end position="101"/>
    </location>
</feature>
<dbReference type="Proteomes" id="UP000184248">
    <property type="component" value="Unassembled WGS sequence"/>
</dbReference>
<dbReference type="Pfam" id="PF00563">
    <property type="entry name" value="EAL"/>
    <property type="match status" value="1"/>
</dbReference>
<dbReference type="PANTHER" id="PTHR44757:SF2">
    <property type="entry name" value="BIOFILM ARCHITECTURE MAINTENANCE PROTEIN MBAA"/>
    <property type="match status" value="1"/>
</dbReference>
<dbReference type="EMBL" id="FRAL01000004">
    <property type="protein sequence ID" value="SHK64712.1"/>
    <property type="molecule type" value="Genomic_DNA"/>
</dbReference>
<dbReference type="SUPFAM" id="SSF55073">
    <property type="entry name" value="Nucleotide cyclase"/>
    <property type="match status" value="1"/>
</dbReference>
<evidence type="ECO:0000259" key="2">
    <source>
        <dbReference type="PROSITE" id="PS50883"/>
    </source>
</evidence>
<dbReference type="OrthoDB" id="9787514at2"/>
<dbReference type="CDD" id="cd00130">
    <property type="entry name" value="PAS"/>
    <property type="match status" value="1"/>
</dbReference>
<dbReference type="InterPro" id="IPR035965">
    <property type="entry name" value="PAS-like_dom_sf"/>
</dbReference>
<keyword evidence="5" id="KW-1185">Reference proteome</keyword>
<protein>
    <submittedName>
        <fullName evidence="4">PAS domain S-box-containing protein/diguanylate cyclase (GGDEF) domain-containing protein</fullName>
    </submittedName>
</protein>
<dbReference type="PANTHER" id="PTHR44757">
    <property type="entry name" value="DIGUANYLATE CYCLASE DGCP"/>
    <property type="match status" value="1"/>
</dbReference>
<evidence type="ECO:0000259" key="3">
    <source>
        <dbReference type="PROSITE" id="PS50887"/>
    </source>
</evidence>
<dbReference type="AlphaFoldDB" id="A0A1M6U630"/>
<dbReference type="SUPFAM" id="SSF141868">
    <property type="entry name" value="EAL domain-like"/>
    <property type="match status" value="1"/>
</dbReference>
<evidence type="ECO:0000313" key="5">
    <source>
        <dbReference type="Proteomes" id="UP000184248"/>
    </source>
</evidence>
<dbReference type="PROSITE" id="PS50887">
    <property type="entry name" value="GGDEF"/>
    <property type="match status" value="1"/>
</dbReference>
<dbReference type="InterPro" id="IPR029787">
    <property type="entry name" value="Nucleotide_cyclase"/>
</dbReference>
<dbReference type="NCBIfam" id="TIGR00254">
    <property type="entry name" value="GGDEF"/>
    <property type="match status" value="1"/>
</dbReference>
<dbReference type="InterPro" id="IPR001633">
    <property type="entry name" value="EAL_dom"/>
</dbReference>
<feature type="domain" description="EAL" evidence="2">
    <location>
        <begin position="346"/>
        <end position="601"/>
    </location>
</feature>
<dbReference type="Pfam" id="PF00990">
    <property type="entry name" value="GGDEF"/>
    <property type="match status" value="1"/>
</dbReference>
<feature type="domain" description="GGDEF" evidence="3">
    <location>
        <begin position="204"/>
        <end position="337"/>
    </location>
</feature>
<dbReference type="InterPro" id="IPR043128">
    <property type="entry name" value="Rev_trsase/Diguanyl_cyclase"/>
</dbReference>
<dbReference type="PROSITE" id="PS50112">
    <property type="entry name" value="PAS"/>
    <property type="match status" value="1"/>
</dbReference>
<dbReference type="CDD" id="cd01949">
    <property type="entry name" value="GGDEF"/>
    <property type="match status" value="1"/>
</dbReference>
<evidence type="ECO:0000259" key="1">
    <source>
        <dbReference type="PROSITE" id="PS50112"/>
    </source>
</evidence>
<dbReference type="InterPro" id="IPR052155">
    <property type="entry name" value="Biofilm_reg_signaling"/>
</dbReference>
<dbReference type="Pfam" id="PF08447">
    <property type="entry name" value="PAS_3"/>
    <property type="match status" value="1"/>
</dbReference>
<evidence type="ECO:0000313" key="4">
    <source>
        <dbReference type="EMBL" id="SHK64712.1"/>
    </source>
</evidence>
<dbReference type="RefSeq" id="WP_064700386.1">
    <property type="nucleotide sequence ID" value="NZ_BDEO01000011.1"/>
</dbReference>
<organism evidence="4 5">
    <name type="scientific">Halomonas caseinilytica</name>
    <dbReference type="NCBI Taxonomy" id="438744"/>
    <lineage>
        <taxon>Bacteria</taxon>
        <taxon>Pseudomonadati</taxon>
        <taxon>Pseudomonadota</taxon>
        <taxon>Gammaproteobacteria</taxon>
        <taxon>Oceanospirillales</taxon>
        <taxon>Halomonadaceae</taxon>
        <taxon>Halomonas</taxon>
    </lineage>
</organism>
<dbReference type="SMART" id="SM00091">
    <property type="entry name" value="PAS"/>
    <property type="match status" value="1"/>
</dbReference>
<dbReference type="Gene3D" id="3.30.450.20">
    <property type="entry name" value="PAS domain"/>
    <property type="match status" value="1"/>
</dbReference>
<dbReference type="NCBIfam" id="TIGR00229">
    <property type="entry name" value="sensory_box"/>
    <property type="match status" value="1"/>
</dbReference>
<accession>A0A1M6U630</accession>
<name>A0A1M6U630_9GAMM</name>
<dbReference type="Gene3D" id="3.20.20.450">
    <property type="entry name" value="EAL domain"/>
    <property type="match status" value="1"/>
</dbReference>
<reference evidence="5" key="1">
    <citation type="submission" date="2016-11" db="EMBL/GenBank/DDBJ databases">
        <authorList>
            <person name="Varghese N."/>
            <person name="Submissions S."/>
        </authorList>
    </citation>
    <scope>NUCLEOTIDE SEQUENCE [LARGE SCALE GENOMIC DNA]</scope>
    <source>
        <strain evidence="5">ALO Sharm</strain>
    </source>
</reference>
<dbReference type="CDD" id="cd01948">
    <property type="entry name" value="EAL"/>
    <property type="match status" value="1"/>
</dbReference>
<dbReference type="SUPFAM" id="SSF55785">
    <property type="entry name" value="PYP-like sensor domain (PAS domain)"/>
    <property type="match status" value="1"/>
</dbReference>
<dbReference type="Gene3D" id="3.30.70.270">
    <property type="match status" value="1"/>
</dbReference>
<dbReference type="InterPro" id="IPR035919">
    <property type="entry name" value="EAL_sf"/>
</dbReference>
<dbReference type="PROSITE" id="PS50883">
    <property type="entry name" value="EAL"/>
    <property type="match status" value="1"/>
</dbReference>
<dbReference type="SMART" id="SM00267">
    <property type="entry name" value="GGDEF"/>
    <property type="match status" value="1"/>
</dbReference>
<dbReference type="InterPro" id="IPR000014">
    <property type="entry name" value="PAS"/>
</dbReference>
<gene>
    <name evidence="4" type="ORF">SAMN05192556_104159</name>
</gene>
<proteinExistence type="predicted"/>
<dbReference type="InterPro" id="IPR013655">
    <property type="entry name" value="PAS_fold_3"/>
</dbReference>